<comment type="subcellular location">
    <subcellularLocation>
        <location evidence="1">Membrane</location>
        <topology evidence="1">Multi-pass membrane protein</topology>
    </subcellularLocation>
</comment>
<evidence type="ECO:0000256" key="2">
    <source>
        <dbReference type="ARBA" id="ARBA00009142"/>
    </source>
</evidence>
<evidence type="ECO:0000256" key="6">
    <source>
        <dbReference type="SAM" id="Phobius"/>
    </source>
</evidence>
<dbReference type="GO" id="GO:0016567">
    <property type="term" value="P:protein ubiquitination"/>
    <property type="evidence" value="ECO:0007669"/>
    <property type="project" value="TreeGrafter"/>
</dbReference>
<dbReference type="AlphaFoldDB" id="A0A1R3HFK6"/>
<proteinExistence type="inferred from homology"/>
<dbReference type="STRING" id="93759.A0A1R3HFK6"/>
<dbReference type="GO" id="GO:0031464">
    <property type="term" value="C:Cul4A-RING E3 ubiquitin ligase complex"/>
    <property type="evidence" value="ECO:0007669"/>
    <property type="project" value="TreeGrafter"/>
</dbReference>
<dbReference type="PANTHER" id="PTHR14255">
    <property type="entry name" value="CEREBLON"/>
    <property type="match status" value="1"/>
</dbReference>
<keyword evidence="5 6" id="KW-0472">Membrane</keyword>
<evidence type="ECO:0000256" key="1">
    <source>
        <dbReference type="ARBA" id="ARBA00004141"/>
    </source>
</evidence>
<evidence type="ECO:0000256" key="3">
    <source>
        <dbReference type="ARBA" id="ARBA00022692"/>
    </source>
</evidence>
<sequence length="134" mass="14247">MALMAGCLAGVFGIGGGMFISPLLLQVGVTPEVTSATCAFMVFFSSTMSAFQYLLLGMEHIDTALIFSAICFAASLVGLVVVQRFIKELGRASLIVFSLGIVMALSTILMTCFGALNVWEDYSSGKYMGFKLPC</sequence>
<keyword evidence="3 6" id="KW-0812">Transmembrane</keyword>
<dbReference type="Pfam" id="PF01925">
    <property type="entry name" value="TauE"/>
    <property type="match status" value="1"/>
</dbReference>
<reference evidence="8" key="1">
    <citation type="submission" date="2013-09" db="EMBL/GenBank/DDBJ databases">
        <title>Corchorus olitorius genome sequencing.</title>
        <authorList>
            <person name="Alam M."/>
            <person name="Haque M.S."/>
            <person name="Islam M.S."/>
            <person name="Emdad E.M."/>
            <person name="Islam M.M."/>
            <person name="Ahmed B."/>
            <person name="Halim A."/>
            <person name="Hossen Q.M.M."/>
            <person name="Hossain M.Z."/>
            <person name="Ahmed R."/>
            <person name="Khan M.M."/>
            <person name="Islam R."/>
            <person name="Rashid M.M."/>
            <person name="Khan S.A."/>
            <person name="Rahman M.S."/>
            <person name="Alam M."/>
            <person name="Yahiya A.S."/>
            <person name="Khan M.S."/>
            <person name="Azam M.S."/>
            <person name="Haque T."/>
            <person name="Lashkar M.Z.H."/>
            <person name="Akhand A.I."/>
            <person name="Morshed G."/>
            <person name="Roy S."/>
            <person name="Uddin K.S."/>
            <person name="Rabeya T."/>
            <person name="Hossain A.S."/>
            <person name="Chowdhury A."/>
            <person name="Snigdha A.R."/>
            <person name="Mortoza M.S."/>
            <person name="Matin S.A."/>
            <person name="Hoque S.M.E."/>
            <person name="Islam M.K."/>
            <person name="Roy D.K."/>
            <person name="Haider R."/>
            <person name="Moosa M.M."/>
            <person name="Elias S.M."/>
            <person name="Hasan A.M."/>
            <person name="Jahan S."/>
            <person name="Shafiuddin M."/>
            <person name="Mahmood N."/>
            <person name="Shommy N.S."/>
        </authorList>
    </citation>
    <scope>NUCLEOTIDE SEQUENCE [LARGE SCALE GENOMIC DNA]</scope>
    <source>
        <strain evidence="8">cv. O-4</strain>
    </source>
</reference>
<evidence type="ECO:0000313" key="8">
    <source>
        <dbReference type="Proteomes" id="UP000187203"/>
    </source>
</evidence>
<dbReference type="Proteomes" id="UP000187203">
    <property type="component" value="Unassembled WGS sequence"/>
</dbReference>
<evidence type="ECO:0000313" key="7">
    <source>
        <dbReference type="EMBL" id="OMO69129.1"/>
    </source>
</evidence>
<accession>A0A1R3HFK6</accession>
<feature type="transmembrane region" description="Helical" evidence="6">
    <location>
        <begin position="92"/>
        <end position="119"/>
    </location>
</feature>
<dbReference type="InterPro" id="IPR002781">
    <property type="entry name" value="TM_pro_TauE-like"/>
</dbReference>
<organism evidence="7 8">
    <name type="scientific">Corchorus olitorius</name>
    <dbReference type="NCBI Taxonomy" id="93759"/>
    <lineage>
        <taxon>Eukaryota</taxon>
        <taxon>Viridiplantae</taxon>
        <taxon>Streptophyta</taxon>
        <taxon>Embryophyta</taxon>
        <taxon>Tracheophyta</taxon>
        <taxon>Spermatophyta</taxon>
        <taxon>Magnoliopsida</taxon>
        <taxon>eudicotyledons</taxon>
        <taxon>Gunneridae</taxon>
        <taxon>Pentapetalae</taxon>
        <taxon>rosids</taxon>
        <taxon>malvids</taxon>
        <taxon>Malvales</taxon>
        <taxon>Malvaceae</taxon>
        <taxon>Grewioideae</taxon>
        <taxon>Apeibeae</taxon>
        <taxon>Corchorus</taxon>
    </lineage>
</organism>
<comment type="similarity">
    <text evidence="2">Belongs to the 4-toluene sulfonate uptake permease (TSUP) (TC 2.A.102) family.</text>
</comment>
<dbReference type="OrthoDB" id="434519at2759"/>
<name>A0A1R3HFK6_9ROSI</name>
<dbReference type="GO" id="GO:0016020">
    <property type="term" value="C:membrane"/>
    <property type="evidence" value="ECO:0007669"/>
    <property type="project" value="UniProtKB-SubCell"/>
</dbReference>
<evidence type="ECO:0000256" key="5">
    <source>
        <dbReference type="ARBA" id="ARBA00023136"/>
    </source>
</evidence>
<dbReference type="EMBL" id="AWUE01020279">
    <property type="protein sequence ID" value="OMO69129.1"/>
    <property type="molecule type" value="Genomic_DNA"/>
</dbReference>
<keyword evidence="8" id="KW-1185">Reference proteome</keyword>
<feature type="transmembrane region" description="Helical" evidence="6">
    <location>
        <begin position="63"/>
        <end position="86"/>
    </location>
</feature>
<feature type="transmembrane region" description="Helical" evidence="6">
    <location>
        <begin position="33"/>
        <end position="56"/>
    </location>
</feature>
<protein>
    <submittedName>
        <fullName evidence="7">Transmembrane protein TauE like protein</fullName>
    </submittedName>
</protein>
<evidence type="ECO:0000256" key="4">
    <source>
        <dbReference type="ARBA" id="ARBA00022989"/>
    </source>
</evidence>
<dbReference type="PANTHER" id="PTHR14255:SF3">
    <property type="entry name" value="SULFITE EXPORTER TAUE_SAFE FAMILY PROTEIN 5-RELATED"/>
    <property type="match status" value="1"/>
</dbReference>
<feature type="transmembrane region" description="Helical" evidence="6">
    <location>
        <begin position="7"/>
        <end position="27"/>
    </location>
</feature>
<keyword evidence="4 6" id="KW-1133">Transmembrane helix</keyword>
<comment type="caution">
    <text evidence="7">The sequence shown here is derived from an EMBL/GenBank/DDBJ whole genome shotgun (WGS) entry which is preliminary data.</text>
</comment>
<gene>
    <name evidence="7" type="ORF">COLO4_29247</name>
</gene>